<dbReference type="InterPro" id="IPR006076">
    <property type="entry name" value="FAD-dep_OxRdtase"/>
</dbReference>
<dbReference type="GO" id="GO:0050660">
    <property type="term" value="F:flavin adenine dinucleotide binding"/>
    <property type="evidence" value="ECO:0007669"/>
    <property type="project" value="InterPro"/>
</dbReference>
<reference evidence="6" key="1">
    <citation type="submission" date="2019-12" db="EMBL/GenBank/DDBJ databases">
        <title>Mycobacterium spongiae sp. nov.</title>
        <authorList>
            <person name="Stinear T."/>
        </authorList>
    </citation>
    <scope>NUCLEOTIDE SEQUENCE</scope>
    <source>
        <strain evidence="6">FSD4b-SM</strain>
    </source>
</reference>
<dbReference type="KEGG" id="mspg:F6B93_00850"/>
<dbReference type="RefSeq" id="WP_211697223.1">
    <property type="nucleotide sequence ID" value="NZ_CP046600.1"/>
</dbReference>
<evidence type="ECO:0000313" key="7">
    <source>
        <dbReference type="Proteomes" id="UP000682202"/>
    </source>
</evidence>
<evidence type="ECO:0000259" key="5">
    <source>
        <dbReference type="Pfam" id="PF01266"/>
    </source>
</evidence>
<dbReference type="Gene3D" id="3.30.9.10">
    <property type="entry name" value="D-Amino Acid Oxidase, subunit A, domain 2"/>
    <property type="match status" value="1"/>
</dbReference>
<dbReference type="SUPFAM" id="SSF51905">
    <property type="entry name" value="FAD/NAD(P)-binding domain"/>
    <property type="match status" value="1"/>
</dbReference>
<dbReference type="Proteomes" id="UP000682202">
    <property type="component" value="Chromosome"/>
</dbReference>
<feature type="domain" description="FAD dependent oxidoreductase" evidence="5">
    <location>
        <begin position="2"/>
        <end position="191"/>
    </location>
</feature>
<evidence type="ECO:0000256" key="3">
    <source>
        <dbReference type="ARBA" id="ARBA00022827"/>
    </source>
</evidence>
<dbReference type="GO" id="GO:0008115">
    <property type="term" value="F:sarcosine oxidase activity"/>
    <property type="evidence" value="ECO:0007669"/>
    <property type="project" value="TreeGrafter"/>
</dbReference>
<evidence type="ECO:0000256" key="4">
    <source>
        <dbReference type="ARBA" id="ARBA00023002"/>
    </source>
</evidence>
<proteinExistence type="predicted"/>
<sequence>MIVIVGAGVCGLAAAYELSRRGQRAVVIERGEPFAEQSAGLARIFRIAHRRAALCSLALRARAGWQRWETELNAGRLLGTEGFIAAGAPADTAAAMTAAGADFSWLDHSEIAARIPFLAAPWESAVFDPLGGSLRIRRALGALARRVDIRRGSVVSVADDGSATLEDGTVIRGDGALICAGIETPALFGPLGLDFAPHTRFTYEGADATNAACLSAPEGYGLPLGTTGRWAFGQQQAEPAVVRALFPSLSPVGQVDCVTIRAPWLDSGGDGWSVARRGRVVAFVGSNLMKFGPLLGELLAQAVLGDTLPTDLTAPSVRTRES</sequence>
<dbReference type="PANTHER" id="PTHR10961:SF7">
    <property type="entry name" value="FAD DEPENDENT OXIDOREDUCTASE DOMAIN-CONTAINING PROTEIN"/>
    <property type="match status" value="1"/>
</dbReference>
<dbReference type="Pfam" id="PF01266">
    <property type="entry name" value="DAO"/>
    <property type="match status" value="1"/>
</dbReference>
<keyword evidence="2" id="KW-0285">Flavoprotein</keyword>
<dbReference type="Gene3D" id="3.50.50.60">
    <property type="entry name" value="FAD/NAD(P)-binding domain"/>
    <property type="match status" value="1"/>
</dbReference>
<evidence type="ECO:0000313" key="6">
    <source>
        <dbReference type="EMBL" id="QUR65813.1"/>
    </source>
</evidence>
<protein>
    <submittedName>
        <fullName evidence="6">FAD-dependent oxidoreductase</fullName>
    </submittedName>
</protein>
<dbReference type="PANTHER" id="PTHR10961">
    <property type="entry name" value="PEROXISOMAL SARCOSINE OXIDASE"/>
    <property type="match status" value="1"/>
</dbReference>
<comment type="cofactor">
    <cofactor evidence="1">
        <name>FAD</name>
        <dbReference type="ChEBI" id="CHEBI:57692"/>
    </cofactor>
</comment>
<accession>A0A975JW64</accession>
<keyword evidence="7" id="KW-1185">Reference proteome</keyword>
<dbReference type="EMBL" id="CP046600">
    <property type="protein sequence ID" value="QUR65813.1"/>
    <property type="molecule type" value="Genomic_DNA"/>
</dbReference>
<keyword evidence="3" id="KW-0274">FAD</keyword>
<name>A0A975JW64_9MYCO</name>
<keyword evidence="4" id="KW-0560">Oxidoreductase</keyword>
<evidence type="ECO:0000256" key="1">
    <source>
        <dbReference type="ARBA" id="ARBA00001974"/>
    </source>
</evidence>
<evidence type="ECO:0000256" key="2">
    <source>
        <dbReference type="ARBA" id="ARBA00022630"/>
    </source>
</evidence>
<organism evidence="6 7">
    <name type="scientific">Mycobacterium spongiae</name>
    <dbReference type="NCBI Taxonomy" id="886343"/>
    <lineage>
        <taxon>Bacteria</taxon>
        <taxon>Bacillati</taxon>
        <taxon>Actinomycetota</taxon>
        <taxon>Actinomycetes</taxon>
        <taxon>Mycobacteriales</taxon>
        <taxon>Mycobacteriaceae</taxon>
        <taxon>Mycobacterium</taxon>
    </lineage>
</organism>
<gene>
    <name evidence="6" type="ORF">F6B93_00850</name>
</gene>
<dbReference type="InterPro" id="IPR036188">
    <property type="entry name" value="FAD/NAD-bd_sf"/>
</dbReference>
<dbReference type="AlphaFoldDB" id="A0A975JW64"/>
<dbReference type="InterPro" id="IPR045170">
    <property type="entry name" value="MTOX"/>
</dbReference>